<proteinExistence type="predicted"/>
<protein>
    <submittedName>
        <fullName evidence="1">Uncharacterized protein</fullName>
    </submittedName>
</protein>
<sequence length="178" mass="20079">MKLDRGPTLNEHSRLSERLDFLLREHLHAEAASVARQMVAIAERVYAEQKKLSTVGMHTSSGFIKSAGGPGYHAGYDYLTDKGYLVGVCRSDEAIKLCEQAAFQRWGGEWKQRIREIHSNEKLLEKVKAIIHESPDILQSALLKQYPEIDSTALYYAAMRGDIIRAKKGRSYTLRVAS</sequence>
<organism evidence="1 2">
    <name type="scientific">Sulfurimicrobium lacus</name>
    <dbReference type="NCBI Taxonomy" id="2715678"/>
    <lineage>
        <taxon>Bacteria</taxon>
        <taxon>Pseudomonadati</taxon>
        <taxon>Pseudomonadota</taxon>
        <taxon>Betaproteobacteria</taxon>
        <taxon>Nitrosomonadales</taxon>
        <taxon>Sulfuricellaceae</taxon>
        <taxon>Sulfurimicrobium</taxon>
    </lineage>
</organism>
<dbReference type="Proteomes" id="UP000502260">
    <property type="component" value="Chromosome"/>
</dbReference>
<keyword evidence="2" id="KW-1185">Reference proteome</keyword>
<gene>
    <name evidence="1" type="ORF">SKTS_32980</name>
</gene>
<evidence type="ECO:0000313" key="2">
    <source>
        <dbReference type="Proteomes" id="UP000502260"/>
    </source>
</evidence>
<name>A0A6F8VHJ1_9PROT</name>
<accession>A0A6F8VHJ1</accession>
<evidence type="ECO:0000313" key="1">
    <source>
        <dbReference type="EMBL" id="BCB28412.1"/>
    </source>
</evidence>
<dbReference type="RefSeq" id="WP_173067769.1">
    <property type="nucleotide sequence ID" value="NZ_AP022853.1"/>
</dbReference>
<dbReference type="EMBL" id="AP022853">
    <property type="protein sequence ID" value="BCB28412.1"/>
    <property type="molecule type" value="Genomic_DNA"/>
</dbReference>
<dbReference type="AlphaFoldDB" id="A0A6F8VHJ1"/>
<reference evidence="2" key="1">
    <citation type="submission" date="2020-03" db="EMBL/GenBank/DDBJ databases">
        <title>Complete genome sequence of sulfur-oxidizing bacterium skT11.</title>
        <authorList>
            <person name="Kanda M."/>
            <person name="Kojima H."/>
            <person name="Fukui M."/>
        </authorList>
    </citation>
    <scope>NUCLEOTIDE SEQUENCE [LARGE SCALE GENOMIC DNA]</scope>
    <source>
        <strain evidence="2">skT11</strain>
    </source>
</reference>
<dbReference type="KEGG" id="slac:SKTS_32980"/>